<feature type="compositionally biased region" description="Polar residues" evidence="1">
    <location>
        <begin position="182"/>
        <end position="210"/>
    </location>
</feature>
<accession>A0ABR2KI22</accession>
<evidence type="ECO:0000313" key="2">
    <source>
        <dbReference type="EMBL" id="KAK8890719.1"/>
    </source>
</evidence>
<gene>
    <name evidence="2" type="ORF">M9Y10_035504</name>
</gene>
<proteinExistence type="predicted"/>
<feature type="compositionally biased region" description="Low complexity" evidence="1">
    <location>
        <begin position="11"/>
        <end position="21"/>
    </location>
</feature>
<sequence length="458" mass="51894">MSNAKAGAPIQSKYQQQPQKSKSTHDFNCDSDNSNEFEETEDKTDGEFILKAKRITKRATKVKMEKSYLPELSPIFFKGLRVFVKLHITPQTKTDDFNNEMMVKLALERNGSIIVDNPQFSDLIITDESNIKSSEIQSYNQNRQVLLDQISWIKDFMPLQTNDFNLQPNTISVSNINFSPKPSFKPSNRSALSSPMVNTDTSPHILQTPQKTKRITPGVRISSPIRHVILPSNATSPSATTHMSTTVSTTANTNPNILCTLNPSINKIMNTKNNSSNNNNQINISYQNRIQKISTRNLSDSYRKIQCLPIASHYPKAPEIVVSDYRHMYAPIIKVFSTTEQIPQLYVETAPPFYFMTPFQPVRPNANQIARSCMLDRGAKLQNKVSAAQSNLKANTNDVSAVIGKSNYYCYICRTNFEDPYEHHNSPYHMRNTKPLWEEFDSIAASFNEIAAQCKKES</sequence>
<dbReference type="EMBL" id="JAPFFF010000005">
    <property type="protein sequence ID" value="KAK8890719.1"/>
    <property type="molecule type" value="Genomic_DNA"/>
</dbReference>
<feature type="region of interest" description="Disordered" evidence="1">
    <location>
        <begin position="182"/>
        <end position="215"/>
    </location>
</feature>
<comment type="caution">
    <text evidence="2">The sequence shown here is derived from an EMBL/GenBank/DDBJ whole genome shotgun (WGS) entry which is preliminary data.</text>
</comment>
<evidence type="ECO:0008006" key="4">
    <source>
        <dbReference type="Google" id="ProtNLM"/>
    </source>
</evidence>
<organism evidence="2 3">
    <name type="scientific">Tritrichomonas musculus</name>
    <dbReference type="NCBI Taxonomy" id="1915356"/>
    <lineage>
        <taxon>Eukaryota</taxon>
        <taxon>Metamonada</taxon>
        <taxon>Parabasalia</taxon>
        <taxon>Tritrichomonadida</taxon>
        <taxon>Tritrichomonadidae</taxon>
        <taxon>Tritrichomonas</taxon>
    </lineage>
</organism>
<feature type="compositionally biased region" description="Acidic residues" evidence="1">
    <location>
        <begin position="33"/>
        <end position="42"/>
    </location>
</feature>
<reference evidence="2 3" key="1">
    <citation type="submission" date="2024-04" db="EMBL/GenBank/DDBJ databases">
        <title>Tritrichomonas musculus Genome.</title>
        <authorList>
            <person name="Alves-Ferreira E."/>
            <person name="Grigg M."/>
            <person name="Lorenzi H."/>
            <person name="Galac M."/>
        </authorList>
    </citation>
    <scope>NUCLEOTIDE SEQUENCE [LARGE SCALE GENOMIC DNA]</scope>
    <source>
        <strain evidence="2 3">EAF2021</strain>
    </source>
</reference>
<name>A0ABR2KI22_9EUKA</name>
<evidence type="ECO:0000256" key="1">
    <source>
        <dbReference type="SAM" id="MobiDB-lite"/>
    </source>
</evidence>
<evidence type="ECO:0000313" key="3">
    <source>
        <dbReference type="Proteomes" id="UP001470230"/>
    </source>
</evidence>
<protein>
    <recommendedName>
        <fullName evidence="4">DBF4-type domain-containing protein</fullName>
    </recommendedName>
</protein>
<keyword evidence="3" id="KW-1185">Reference proteome</keyword>
<dbReference type="Proteomes" id="UP001470230">
    <property type="component" value="Unassembled WGS sequence"/>
</dbReference>
<feature type="region of interest" description="Disordered" evidence="1">
    <location>
        <begin position="1"/>
        <end position="43"/>
    </location>
</feature>